<evidence type="ECO:0000313" key="5">
    <source>
        <dbReference type="EMBL" id="GAI86611.1"/>
    </source>
</evidence>
<sequence length="272" mass="30327">MKKIIAITDAKRGALRELAENEGYITFVIPDDVGGRYSVLTPVGILPIAIAGFDVYRLLEGASVMQSLTGENVSFEDNPATIYAAIRNALYNKGKTIEILVNYSPKLQYFSEWWKQLYGESEGKENKGIFPASVNFTTDLHSMGQYIQEGKRNIFETVISILSPNSELRIPADSGNLDKLNYMSGKRIDEVNKMAELGTKIAHVDGGVPNIRIEIPELDEFFLGQLIYFFEKACALSGYTLGINPFDQPGVEAYKRNMFALLGKPGFEEEKK</sequence>
<proteinExistence type="predicted"/>
<dbReference type="AlphaFoldDB" id="X1T5F3"/>
<name>X1T5F3_9ZZZZ</name>
<keyword evidence="2" id="KW-0312">Gluconeogenesis</keyword>
<dbReference type="InterPro" id="IPR046348">
    <property type="entry name" value="SIS_dom_sf"/>
</dbReference>
<organism evidence="5">
    <name type="scientific">marine sediment metagenome</name>
    <dbReference type="NCBI Taxonomy" id="412755"/>
    <lineage>
        <taxon>unclassified sequences</taxon>
        <taxon>metagenomes</taxon>
        <taxon>ecological metagenomes</taxon>
    </lineage>
</organism>
<dbReference type="GO" id="GO:0006096">
    <property type="term" value="P:glycolytic process"/>
    <property type="evidence" value="ECO:0007669"/>
    <property type="project" value="UniProtKB-KW"/>
</dbReference>
<dbReference type="GO" id="GO:0006094">
    <property type="term" value="P:gluconeogenesis"/>
    <property type="evidence" value="ECO:0007669"/>
    <property type="project" value="UniProtKB-KW"/>
</dbReference>
<dbReference type="PANTHER" id="PTHR11469">
    <property type="entry name" value="GLUCOSE-6-PHOSPHATE ISOMERASE"/>
    <property type="match status" value="1"/>
</dbReference>
<protein>
    <recommendedName>
        <fullName evidence="1">glucose-6-phosphate isomerase</fullName>
        <ecNumber evidence="1">5.3.1.9</ecNumber>
    </recommendedName>
</protein>
<dbReference type="GO" id="GO:0097367">
    <property type="term" value="F:carbohydrate derivative binding"/>
    <property type="evidence" value="ECO:0007669"/>
    <property type="project" value="InterPro"/>
</dbReference>
<dbReference type="EMBL" id="BARW01006143">
    <property type="protein sequence ID" value="GAI86611.1"/>
    <property type="molecule type" value="Genomic_DNA"/>
</dbReference>
<dbReference type="CDD" id="cd05016">
    <property type="entry name" value="SIS_PGI_2"/>
    <property type="match status" value="1"/>
</dbReference>
<dbReference type="InterPro" id="IPR035482">
    <property type="entry name" value="SIS_PGI_2"/>
</dbReference>
<dbReference type="EC" id="5.3.1.9" evidence="1"/>
<dbReference type="InterPro" id="IPR018189">
    <property type="entry name" value="Phosphoglucose_isomerase_CS"/>
</dbReference>
<evidence type="ECO:0000256" key="1">
    <source>
        <dbReference type="ARBA" id="ARBA00011952"/>
    </source>
</evidence>
<dbReference type="PANTHER" id="PTHR11469:SF1">
    <property type="entry name" value="GLUCOSE-6-PHOSPHATE ISOMERASE"/>
    <property type="match status" value="1"/>
</dbReference>
<dbReference type="PROSITE" id="PS00765">
    <property type="entry name" value="P_GLUCOSE_ISOMERASE_1"/>
    <property type="match status" value="1"/>
</dbReference>
<comment type="caution">
    <text evidence="5">The sequence shown here is derived from an EMBL/GenBank/DDBJ whole genome shotgun (WGS) entry which is preliminary data.</text>
</comment>
<dbReference type="PRINTS" id="PR00662">
    <property type="entry name" value="G6PISOMERASE"/>
</dbReference>
<evidence type="ECO:0000256" key="4">
    <source>
        <dbReference type="ARBA" id="ARBA00023235"/>
    </source>
</evidence>
<dbReference type="GO" id="GO:0005829">
    <property type="term" value="C:cytosol"/>
    <property type="evidence" value="ECO:0007669"/>
    <property type="project" value="TreeGrafter"/>
</dbReference>
<accession>X1T5F3</accession>
<dbReference type="Gene3D" id="3.40.50.10490">
    <property type="entry name" value="Glucose-6-phosphate isomerase like protein, domain 1"/>
    <property type="match status" value="2"/>
</dbReference>
<dbReference type="InterPro" id="IPR001672">
    <property type="entry name" value="G6P_Isomerase"/>
</dbReference>
<evidence type="ECO:0000256" key="2">
    <source>
        <dbReference type="ARBA" id="ARBA00022432"/>
    </source>
</evidence>
<keyword evidence="3" id="KW-0324">Glycolysis</keyword>
<keyword evidence="4" id="KW-0413">Isomerase</keyword>
<dbReference type="GO" id="GO:0004347">
    <property type="term" value="F:glucose-6-phosphate isomerase activity"/>
    <property type="evidence" value="ECO:0007669"/>
    <property type="project" value="UniProtKB-EC"/>
</dbReference>
<dbReference type="SUPFAM" id="SSF53697">
    <property type="entry name" value="SIS domain"/>
    <property type="match status" value="1"/>
</dbReference>
<dbReference type="PROSITE" id="PS51463">
    <property type="entry name" value="P_GLUCOSE_ISOMERASE_3"/>
    <property type="match status" value="1"/>
</dbReference>
<dbReference type="NCBIfam" id="NF010697">
    <property type="entry name" value="PRK14097.1"/>
    <property type="match status" value="1"/>
</dbReference>
<reference evidence="5" key="1">
    <citation type="journal article" date="2014" name="Front. Microbiol.">
        <title>High frequency of phylogenetically diverse reductive dehalogenase-homologous genes in deep subseafloor sedimentary metagenomes.</title>
        <authorList>
            <person name="Kawai M."/>
            <person name="Futagami T."/>
            <person name="Toyoda A."/>
            <person name="Takaki Y."/>
            <person name="Nishi S."/>
            <person name="Hori S."/>
            <person name="Arai W."/>
            <person name="Tsubouchi T."/>
            <person name="Morono Y."/>
            <person name="Uchiyama I."/>
            <person name="Ito T."/>
            <person name="Fujiyama A."/>
            <person name="Inagaki F."/>
            <person name="Takami H."/>
        </authorList>
    </citation>
    <scope>NUCLEOTIDE SEQUENCE</scope>
    <source>
        <strain evidence="5">Expedition CK06-06</strain>
    </source>
</reference>
<dbReference type="GO" id="GO:0048029">
    <property type="term" value="F:monosaccharide binding"/>
    <property type="evidence" value="ECO:0007669"/>
    <property type="project" value="TreeGrafter"/>
</dbReference>
<evidence type="ECO:0000256" key="3">
    <source>
        <dbReference type="ARBA" id="ARBA00023152"/>
    </source>
</evidence>
<dbReference type="GO" id="GO:0051156">
    <property type="term" value="P:glucose 6-phosphate metabolic process"/>
    <property type="evidence" value="ECO:0007669"/>
    <property type="project" value="TreeGrafter"/>
</dbReference>
<gene>
    <name evidence="5" type="ORF">S12H4_12877</name>
</gene>
<dbReference type="FunFam" id="3.40.50.10490:FF:000015">
    <property type="entry name" value="Glucose-6-phosphate isomerase"/>
    <property type="match status" value="1"/>
</dbReference>
<dbReference type="Pfam" id="PF00342">
    <property type="entry name" value="PGI"/>
    <property type="match status" value="1"/>
</dbReference>